<protein>
    <submittedName>
        <fullName evidence="3">Uncharacterized protein</fullName>
    </submittedName>
</protein>
<keyword evidence="4" id="KW-1185">Reference proteome</keyword>
<name>A0ABQ9HJY8_9NEOP</name>
<comment type="caution">
    <text evidence="3">The sequence shown here is derived from an EMBL/GenBank/DDBJ whole genome shotgun (WGS) entry which is preliminary data.</text>
</comment>
<evidence type="ECO:0000313" key="3">
    <source>
        <dbReference type="EMBL" id="KAJ8884667.1"/>
    </source>
</evidence>
<evidence type="ECO:0000313" key="4">
    <source>
        <dbReference type="Proteomes" id="UP001159363"/>
    </source>
</evidence>
<keyword evidence="2" id="KW-0472">Membrane</keyword>
<keyword evidence="2" id="KW-1133">Transmembrane helix</keyword>
<proteinExistence type="predicted"/>
<accession>A0ABQ9HJY8</accession>
<gene>
    <name evidence="3" type="ORF">PR048_016525</name>
</gene>
<feature type="transmembrane region" description="Helical" evidence="2">
    <location>
        <begin position="53"/>
        <end position="70"/>
    </location>
</feature>
<evidence type="ECO:0000256" key="2">
    <source>
        <dbReference type="SAM" id="Phobius"/>
    </source>
</evidence>
<keyword evidence="2" id="KW-0812">Transmembrane</keyword>
<organism evidence="3 4">
    <name type="scientific">Dryococelus australis</name>
    <dbReference type="NCBI Taxonomy" id="614101"/>
    <lineage>
        <taxon>Eukaryota</taxon>
        <taxon>Metazoa</taxon>
        <taxon>Ecdysozoa</taxon>
        <taxon>Arthropoda</taxon>
        <taxon>Hexapoda</taxon>
        <taxon>Insecta</taxon>
        <taxon>Pterygota</taxon>
        <taxon>Neoptera</taxon>
        <taxon>Polyneoptera</taxon>
        <taxon>Phasmatodea</taxon>
        <taxon>Verophasmatodea</taxon>
        <taxon>Anareolatae</taxon>
        <taxon>Phasmatidae</taxon>
        <taxon>Eurycanthinae</taxon>
        <taxon>Dryococelus</taxon>
    </lineage>
</organism>
<dbReference type="Proteomes" id="UP001159363">
    <property type="component" value="Chromosome 4"/>
</dbReference>
<feature type="region of interest" description="Disordered" evidence="1">
    <location>
        <begin position="93"/>
        <end position="112"/>
    </location>
</feature>
<reference evidence="3 4" key="1">
    <citation type="submission" date="2023-02" db="EMBL/GenBank/DDBJ databases">
        <title>LHISI_Scaffold_Assembly.</title>
        <authorList>
            <person name="Stuart O.P."/>
            <person name="Cleave R."/>
            <person name="Magrath M.J.L."/>
            <person name="Mikheyev A.S."/>
        </authorList>
    </citation>
    <scope>NUCLEOTIDE SEQUENCE [LARGE SCALE GENOMIC DNA]</scope>
    <source>
        <strain evidence="3">Daus_M_001</strain>
        <tissue evidence="3">Leg muscle</tissue>
    </source>
</reference>
<dbReference type="EMBL" id="JARBHB010000005">
    <property type="protein sequence ID" value="KAJ8884667.1"/>
    <property type="molecule type" value="Genomic_DNA"/>
</dbReference>
<evidence type="ECO:0000256" key="1">
    <source>
        <dbReference type="SAM" id="MobiDB-lite"/>
    </source>
</evidence>
<sequence>MGRCLWTYLDRVHPDFSHEMRDLQECKGIQTATRRFALQDLVYAQNWGREPEWLEVIIVVVIGLLSYIILASKGLKLQCHIDQLCVRYSSAAENVDGPCNPLESDVGVSSGA</sequence>